<dbReference type="InterPro" id="IPR036188">
    <property type="entry name" value="FAD/NAD-bd_sf"/>
</dbReference>
<dbReference type="RefSeq" id="XP_019011824.1">
    <property type="nucleotide sequence ID" value="XM_019155670.1"/>
</dbReference>
<reference evidence="2" key="3">
    <citation type="submission" date="2016-07" db="EMBL/GenBank/DDBJ databases">
        <title>Evolution of pathogenesis and genome organization in the Tremellales.</title>
        <authorList>
            <person name="Cuomo C."/>
            <person name="Litvintseva A."/>
            <person name="Heitman J."/>
            <person name="Chen Y."/>
            <person name="Sun S."/>
            <person name="Springer D."/>
            <person name="Dromer F."/>
            <person name="Young S."/>
            <person name="Zeng Q."/>
            <person name="Chapman S."/>
            <person name="Gujja S."/>
            <person name="Saif S."/>
            <person name="Birren B."/>
        </authorList>
    </citation>
    <scope>NUCLEOTIDE SEQUENCE</scope>
    <source>
        <strain evidence="2">CBS 10737</strain>
    </source>
</reference>
<keyword evidence="4" id="KW-1185">Reference proteome</keyword>
<protein>
    <submittedName>
        <fullName evidence="2">UDP-galactopyranose mutase</fullName>
    </submittedName>
</protein>
<dbReference type="OrthoDB" id="38045at2759"/>
<dbReference type="SUPFAM" id="SSF51971">
    <property type="entry name" value="Nucleotide-binding domain"/>
    <property type="match status" value="1"/>
</dbReference>
<evidence type="ECO:0000313" key="3">
    <source>
        <dbReference type="EMBL" id="WWC71207.1"/>
    </source>
</evidence>
<evidence type="ECO:0000256" key="1">
    <source>
        <dbReference type="SAM" id="MobiDB-lite"/>
    </source>
</evidence>
<evidence type="ECO:0000313" key="4">
    <source>
        <dbReference type="Proteomes" id="UP000094020"/>
    </source>
</evidence>
<dbReference type="AlphaFoldDB" id="A0A1B9I502"/>
<dbReference type="Gene3D" id="3.50.50.60">
    <property type="entry name" value="FAD/NAD(P)-binding domain"/>
    <property type="match status" value="1"/>
</dbReference>
<dbReference type="FunFam" id="3.50.50.60:FF:000220">
    <property type="entry name" value="UDP-galactopyranose mutase"/>
    <property type="match status" value="1"/>
</dbReference>
<feature type="region of interest" description="Disordered" evidence="1">
    <location>
        <begin position="1"/>
        <end position="30"/>
    </location>
</feature>
<feature type="compositionally biased region" description="Low complexity" evidence="1">
    <location>
        <begin position="1"/>
        <end position="13"/>
    </location>
</feature>
<dbReference type="PANTHER" id="PTHR43734">
    <property type="entry name" value="PHYTOENE DESATURASE"/>
    <property type="match status" value="1"/>
</dbReference>
<dbReference type="Pfam" id="PF13450">
    <property type="entry name" value="NAD_binding_8"/>
    <property type="match status" value="1"/>
</dbReference>
<proteinExistence type="predicted"/>
<dbReference type="GeneID" id="30172299"/>
<dbReference type="KEGG" id="kpin:30172299"/>
<reference evidence="2" key="1">
    <citation type="submission" date="2013-07" db="EMBL/GenBank/DDBJ databases">
        <title>The Genome Sequence of Cryptococcus pinus CBS10737.</title>
        <authorList>
            <consortium name="The Broad Institute Genome Sequencing Platform"/>
            <person name="Cuomo C."/>
            <person name="Litvintseva A."/>
            <person name="Chen Y."/>
            <person name="Heitman J."/>
            <person name="Sun S."/>
            <person name="Springer D."/>
            <person name="Dromer F."/>
            <person name="Young S.K."/>
            <person name="Zeng Q."/>
            <person name="Gargeya S."/>
            <person name="Fitzgerald M."/>
            <person name="Abouelleil A."/>
            <person name="Alvarado L."/>
            <person name="Berlin A.M."/>
            <person name="Chapman S.B."/>
            <person name="Dewar J."/>
            <person name="Goldberg J."/>
            <person name="Griggs A."/>
            <person name="Gujja S."/>
            <person name="Hansen M."/>
            <person name="Howarth C."/>
            <person name="Imamovic A."/>
            <person name="Larimer J."/>
            <person name="McCowan C."/>
            <person name="Murphy C."/>
            <person name="Pearson M."/>
            <person name="Priest M."/>
            <person name="Roberts A."/>
            <person name="Saif S."/>
            <person name="Shea T."/>
            <person name="Sykes S."/>
            <person name="Wortman J."/>
            <person name="Nusbaum C."/>
            <person name="Birren B."/>
        </authorList>
    </citation>
    <scope>NUCLEOTIDE SEQUENCE [LARGE SCALE GENOMIC DNA]</scope>
    <source>
        <strain evidence="2">CBS 10737</strain>
    </source>
</reference>
<dbReference type="EMBL" id="KI894010">
    <property type="protein sequence ID" value="OCF50605.1"/>
    <property type="molecule type" value="Genomic_DNA"/>
</dbReference>
<feature type="compositionally biased region" description="Polar residues" evidence="1">
    <location>
        <begin position="14"/>
        <end position="27"/>
    </location>
</feature>
<organism evidence="2">
    <name type="scientific">Kwoniella pini CBS 10737</name>
    <dbReference type="NCBI Taxonomy" id="1296096"/>
    <lineage>
        <taxon>Eukaryota</taxon>
        <taxon>Fungi</taxon>
        <taxon>Dikarya</taxon>
        <taxon>Basidiomycota</taxon>
        <taxon>Agaricomycotina</taxon>
        <taxon>Tremellomycetes</taxon>
        <taxon>Tremellales</taxon>
        <taxon>Cryptococcaceae</taxon>
        <taxon>Kwoniella</taxon>
    </lineage>
</organism>
<dbReference type="EMBL" id="CP144525">
    <property type="protein sequence ID" value="WWC71207.1"/>
    <property type="molecule type" value="Genomic_DNA"/>
</dbReference>
<dbReference type="PANTHER" id="PTHR43734:SF4">
    <property type="entry name" value="AMINE OXIDASE DOMAIN-CONTAINING PROTEIN"/>
    <property type="match status" value="1"/>
</dbReference>
<dbReference type="GO" id="GO:0016491">
    <property type="term" value="F:oxidoreductase activity"/>
    <property type="evidence" value="ECO:0007669"/>
    <property type="project" value="InterPro"/>
</dbReference>
<accession>A0A1B9I502</accession>
<reference evidence="3" key="2">
    <citation type="submission" date="2013-07" db="EMBL/GenBank/DDBJ databases">
        <authorList>
            <consortium name="The Broad Institute Genome Sequencing Platform"/>
            <person name="Cuomo C."/>
            <person name="Litvintseva A."/>
            <person name="Chen Y."/>
            <person name="Heitman J."/>
            <person name="Sun S."/>
            <person name="Springer D."/>
            <person name="Dromer F."/>
            <person name="Young S.K."/>
            <person name="Zeng Q."/>
            <person name="Gargeya S."/>
            <person name="Fitzgerald M."/>
            <person name="Abouelleil A."/>
            <person name="Alvarado L."/>
            <person name="Berlin A.M."/>
            <person name="Chapman S.B."/>
            <person name="Dewar J."/>
            <person name="Goldberg J."/>
            <person name="Griggs A."/>
            <person name="Gujja S."/>
            <person name="Hansen M."/>
            <person name="Howarth C."/>
            <person name="Imamovic A."/>
            <person name="Larimer J."/>
            <person name="McCowan C."/>
            <person name="Murphy C."/>
            <person name="Pearson M."/>
            <person name="Priest M."/>
            <person name="Roberts A."/>
            <person name="Saif S."/>
            <person name="Shea T."/>
            <person name="Sykes S."/>
            <person name="Wortman J."/>
            <person name="Nusbaum C."/>
            <person name="Birren B."/>
        </authorList>
    </citation>
    <scope>NUCLEOTIDE SEQUENCE</scope>
    <source>
        <strain evidence="3">CBS 10737</strain>
    </source>
</reference>
<reference evidence="3" key="4">
    <citation type="submission" date="2024-02" db="EMBL/GenBank/DDBJ databases">
        <title>Comparative genomics of Cryptococcus and Kwoniella reveals pathogenesis evolution and contrasting modes of karyotype evolution via chromosome fusion or intercentromeric recombination.</title>
        <authorList>
            <person name="Coelho M.A."/>
            <person name="David-Palma M."/>
            <person name="Shea T."/>
            <person name="Bowers K."/>
            <person name="McGinley-Smith S."/>
            <person name="Mohammad A.W."/>
            <person name="Gnirke A."/>
            <person name="Yurkov A.M."/>
            <person name="Nowrousian M."/>
            <person name="Sun S."/>
            <person name="Cuomo C.A."/>
            <person name="Heitman J."/>
        </authorList>
    </citation>
    <scope>NUCLEOTIDE SEQUENCE</scope>
    <source>
        <strain evidence="3">CBS 10737</strain>
    </source>
</reference>
<name>A0A1B9I502_9TREE</name>
<dbReference type="STRING" id="1296096.A0A1B9I502"/>
<gene>
    <name evidence="2" type="ORF">I206_03930</name>
    <name evidence="3" type="ORF">I206_105160</name>
</gene>
<sequence length="536" mass="59439">MSITATSSSASVVNDSPYTGSAANSDTSNEDEFTEIETLVIGAGPTGLGAATRLHQLGRSFIIADSAEAPGGLASTDITPQGFYFDVGGHVIFSHYAYFDDALHRALPNEEDWSTHQRVSYVRSAGNWVPYPYQNNVSQLPLDLRVKCVDGLLAAAEHRAQTAGQKPKNFDEWIVRNMGEGIADLFMRPYNFKVWGTPTYKMQCKWLGERVAAPNVRTVVKNALTMQTAGNWGPNATFKFPMKDGTGGIWTAVADKLPNERFRLGKSGEVRLVDGASKVVEFGDGRKVKYNNLVSTMALDGLLDLLDGGANEKVSVDRMKVAAKEGLVYSTTIVLGIGIRGQRPDRIGDKCWLYFPEDNAPFYRATIFSNYSPYNCPQADIKLPTLQKADPSLDYEKEPKEGPYWSLMLEVCQSSEKPVDLDTLMEETIRGAIATELMLPADEIVSLYERRFDHGYPTPSLGRDGALAQILPPLRDEFNIRSRGRFGSWKYECGNQDHSFMLGVEAVDNALFGTPEMTLHETDWVNGRRNIERRLL</sequence>
<evidence type="ECO:0000313" key="2">
    <source>
        <dbReference type="EMBL" id="OCF50605.1"/>
    </source>
</evidence>
<dbReference type="Proteomes" id="UP000094020">
    <property type="component" value="Chromosome 7"/>
</dbReference>